<dbReference type="InterPro" id="IPR010065">
    <property type="entry name" value="AA_ABC_transptr_permease_3TM"/>
</dbReference>
<evidence type="ECO:0000256" key="2">
    <source>
        <dbReference type="ARBA" id="ARBA00022448"/>
    </source>
</evidence>
<keyword evidence="2 7" id="KW-0813">Transport</keyword>
<dbReference type="PANTHER" id="PTHR30614:SF43">
    <property type="entry name" value="L-CYSTINE TRANSPORT SYSTEM PERMEASE PROTEIN TCYM"/>
    <property type="match status" value="1"/>
</dbReference>
<keyword evidence="3" id="KW-1003">Cell membrane</keyword>
<organism evidence="9 10">
    <name type="scientific">Fundicoccus ignavus</name>
    <dbReference type="NCBI Taxonomy" id="2664442"/>
    <lineage>
        <taxon>Bacteria</taxon>
        <taxon>Bacillati</taxon>
        <taxon>Bacillota</taxon>
        <taxon>Bacilli</taxon>
        <taxon>Lactobacillales</taxon>
        <taxon>Aerococcaceae</taxon>
        <taxon>Fundicoccus</taxon>
    </lineage>
</organism>
<evidence type="ECO:0000256" key="4">
    <source>
        <dbReference type="ARBA" id="ARBA00022692"/>
    </source>
</evidence>
<evidence type="ECO:0000256" key="6">
    <source>
        <dbReference type="ARBA" id="ARBA00023136"/>
    </source>
</evidence>
<dbReference type="InterPro" id="IPR000515">
    <property type="entry name" value="MetI-like"/>
</dbReference>
<name>A0A844BV46_9LACT</name>
<accession>A0A844BV46</accession>
<evidence type="ECO:0000256" key="3">
    <source>
        <dbReference type="ARBA" id="ARBA00022475"/>
    </source>
</evidence>
<evidence type="ECO:0000256" key="7">
    <source>
        <dbReference type="RuleBase" id="RU363032"/>
    </source>
</evidence>
<keyword evidence="4 7" id="KW-0812">Transmembrane</keyword>
<dbReference type="EMBL" id="WJQT01000001">
    <property type="protein sequence ID" value="MRJ45979.1"/>
    <property type="molecule type" value="Genomic_DNA"/>
</dbReference>
<sequence length="237" mass="26517">MGDLFNVEFMLSIIPEILSALPKTIWLASISGLIGLIIGLIVALIRYFEIKLLTPLVKVYVSFIRGTPAILQLFIVYYGIPILLKIINQEFGTAYAVNVPKDVYAIIALSLNAGAFMSETFRSSLLAVDIGQLEACYSINLTTSQALRRVIIPQAFVIAIPPLSNTLVSLVKETSLLFMISIVDLMAQGRIVAARSYRYLEMYIVVSLIYWVVCSILAAFFNAVERRYSQYERRLTD</sequence>
<dbReference type="PANTHER" id="PTHR30614">
    <property type="entry name" value="MEMBRANE COMPONENT OF AMINO ACID ABC TRANSPORTER"/>
    <property type="match status" value="1"/>
</dbReference>
<evidence type="ECO:0000259" key="8">
    <source>
        <dbReference type="PROSITE" id="PS50928"/>
    </source>
</evidence>
<feature type="domain" description="ABC transmembrane type-1" evidence="8">
    <location>
        <begin position="21"/>
        <end position="221"/>
    </location>
</feature>
<comment type="similarity">
    <text evidence="7">Belongs to the binding-protein-dependent transport system permease family.</text>
</comment>
<gene>
    <name evidence="9" type="ORF">GF867_00125</name>
</gene>
<feature type="transmembrane region" description="Helical" evidence="7">
    <location>
        <begin position="203"/>
        <end position="224"/>
    </location>
</feature>
<dbReference type="GO" id="GO:0006865">
    <property type="term" value="P:amino acid transport"/>
    <property type="evidence" value="ECO:0007669"/>
    <property type="project" value="TreeGrafter"/>
</dbReference>
<dbReference type="Pfam" id="PF00528">
    <property type="entry name" value="BPD_transp_1"/>
    <property type="match status" value="1"/>
</dbReference>
<dbReference type="AlphaFoldDB" id="A0A844BV46"/>
<dbReference type="Proteomes" id="UP000440066">
    <property type="component" value="Unassembled WGS sequence"/>
</dbReference>
<feature type="transmembrane region" description="Helical" evidence="7">
    <location>
        <begin position="60"/>
        <end position="83"/>
    </location>
</feature>
<dbReference type="InterPro" id="IPR035906">
    <property type="entry name" value="MetI-like_sf"/>
</dbReference>
<proteinExistence type="inferred from homology"/>
<dbReference type="CDD" id="cd06261">
    <property type="entry name" value="TM_PBP2"/>
    <property type="match status" value="1"/>
</dbReference>
<evidence type="ECO:0000313" key="10">
    <source>
        <dbReference type="Proteomes" id="UP000440066"/>
    </source>
</evidence>
<comment type="subcellular location">
    <subcellularLocation>
        <location evidence="1 7">Cell membrane</location>
        <topology evidence="1 7">Multi-pass membrane protein</topology>
    </subcellularLocation>
</comment>
<dbReference type="InterPro" id="IPR043429">
    <property type="entry name" value="ArtM/GltK/GlnP/TcyL/YhdX-like"/>
</dbReference>
<keyword evidence="6 7" id="KW-0472">Membrane</keyword>
<dbReference type="PROSITE" id="PS50928">
    <property type="entry name" value="ABC_TM1"/>
    <property type="match status" value="1"/>
</dbReference>
<dbReference type="GO" id="GO:0043190">
    <property type="term" value="C:ATP-binding cassette (ABC) transporter complex"/>
    <property type="evidence" value="ECO:0007669"/>
    <property type="project" value="InterPro"/>
</dbReference>
<feature type="transmembrane region" description="Helical" evidence="7">
    <location>
        <begin position="25"/>
        <end position="48"/>
    </location>
</feature>
<dbReference type="RefSeq" id="WP_153831098.1">
    <property type="nucleotide sequence ID" value="NZ_WJQT01000001.1"/>
</dbReference>
<dbReference type="NCBIfam" id="TIGR01726">
    <property type="entry name" value="HEQRo_perm_3TM"/>
    <property type="match status" value="1"/>
</dbReference>
<protein>
    <submittedName>
        <fullName evidence="9">ABC transporter permease subunit</fullName>
    </submittedName>
</protein>
<comment type="caution">
    <text evidence="9">The sequence shown here is derived from an EMBL/GenBank/DDBJ whole genome shotgun (WGS) entry which is preliminary data.</text>
</comment>
<evidence type="ECO:0000313" key="9">
    <source>
        <dbReference type="EMBL" id="MRJ45979.1"/>
    </source>
</evidence>
<evidence type="ECO:0000256" key="5">
    <source>
        <dbReference type="ARBA" id="ARBA00022989"/>
    </source>
</evidence>
<reference evidence="9 10" key="1">
    <citation type="submission" date="2019-11" db="EMBL/GenBank/DDBJ databases">
        <title>Characterisation of Fundicoccus ignavus gen. nov. sp. nov., a novel genus of the family Aerococcaceae from bulk tank milk.</title>
        <authorList>
            <person name="Siebert A."/>
            <person name="Huptas C."/>
            <person name="Wenning M."/>
            <person name="Scherer S."/>
            <person name="Doll E.V."/>
        </authorList>
    </citation>
    <scope>NUCLEOTIDE SEQUENCE [LARGE SCALE GENOMIC DNA]</scope>
    <source>
        <strain evidence="9 10">DSM 109652</strain>
    </source>
</reference>
<dbReference type="GO" id="GO:0022857">
    <property type="term" value="F:transmembrane transporter activity"/>
    <property type="evidence" value="ECO:0007669"/>
    <property type="project" value="InterPro"/>
</dbReference>
<feature type="transmembrane region" description="Helical" evidence="7">
    <location>
        <begin position="103"/>
        <end position="121"/>
    </location>
</feature>
<evidence type="ECO:0000256" key="1">
    <source>
        <dbReference type="ARBA" id="ARBA00004651"/>
    </source>
</evidence>
<dbReference type="SUPFAM" id="SSF161098">
    <property type="entry name" value="MetI-like"/>
    <property type="match status" value="1"/>
</dbReference>
<dbReference type="Gene3D" id="1.10.3720.10">
    <property type="entry name" value="MetI-like"/>
    <property type="match status" value="1"/>
</dbReference>
<keyword evidence="5 7" id="KW-1133">Transmembrane helix</keyword>